<evidence type="ECO:0000313" key="1">
    <source>
        <dbReference type="EMBL" id="KUM45930.1"/>
    </source>
</evidence>
<name>A0A101LV73_PICGL</name>
<protein>
    <submittedName>
        <fullName evidence="1">Uncharacterized protein</fullName>
    </submittedName>
</protein>
<sequence>MELVDLMLGQAPFELLLPLLLGLDMLELDLPLPVR</sequence>
<geneLocation type="mitochondrion" evidence="1"/>
<accession>A0A101LV73</accession>
<proteinExistence type="predicted"/>
<comment type="caution">
    <text evidence="1">The sequence shown here is derived from an EMBL/GenBank/DDBJ whole genome shotgun (WGS) entry which is preliminary data.</text>
</comment>
<keyword evidence="1" id="KW-0496">Mitochondrion</keyword>
<dbReference type="EMBL" id="LKAM01000014">
    <property type="protein sequence ID" value="KUM45930.1"/>
    <property type="molecule type" value="Genomic_DNA"/>
</dbReference>
<dbReference type="AlphaFoldDB" id="A0A101LV73"/>
<gene>
    <name evidence="1" type="ORF">ABT39_MTgene2033</name>
</gene>
<organism evidence="1">
    <name type="scientific">Picea glauca</name>
    <name type="common">White spruce</name>
    <name type="synonym">Pinus glauca</name>
    <dbReference type="NCBI Taxonomy" id="3330"/>
    <lineage>
        <taxon>Eukaryota</taxon>
        <taxon>Viridiplantae</taxon>
        <taxon>Streptophyta</taxon>
        <taxon>Embryophyta</taxon>
        <taxon>Tracheophyta</taxon>
        <taxon>Spermatophyta</taxon>
        <taxon>Pinopsida</taxon>
        <taxon>Pinidae</taxon>
        <taxon>Conifers I</taxon>
        <taxon>Pinales</taxon>
        <taxon>Pinaceae</taxon>
        <taxon>Picea</taxon>
    </lineage>
</organism>
<reference evidence="1" key="1">
    <citation type="journal article" date="2015" name="Genome Biol. Evol.">
        <title>Organellar Genomes of White Spruce (Picea glauca): Assembly and Annotation.</title>
        <authorList>
            <person name="Jackman S.D."/>
            <person name="Warren R.L."/>
            <person name="Gibb E.A."/>
            <person name="Vandervalk B.P."/>
            <person name="Mohamadi H."/>
            <person name="Chu J."/>
            <person name="Raymond A."/>
            <person name="Pleasance S."/>
            <person name="Coope R."/>
            <person name="Wildung M.R."/>
            <person name="Ritland C.E."/>
            <person name="Bousquet J."/>
            <person name="Jones S.J."/>
            <person name="Bohlmann J."/>
            <person name="Birol I."/>
        </authorList>
    </citation>
    <scope>NUCLEOTIDE SEQUENCE [LARGE SCALE GENOMIC DNA]</scope>
    <source>
        <tissue evidence="1">Flushing bud</tissue>
    </source>
</reference>